<dbReference type="InterPro" id="IPR005336">
    <property type="entry name" value="MPC"/>
</dbReference>
<dbReference type="EMBL" id="JAPDRN010000032">
    <property type="protein sequence ID" value="KAJ9635736.1"/>
    <property type="molecule type" value="Genomic_DNA"/>
</dbReference>
<protein>
    <recommendedName>
        <fullName evidence="9">Mitochondrial pyruvate carrier</fullName>
    </recommendedName>
</protein>
<evidence type="ECO:0000256" key="1">
    <source>
        <dbReference type="ARBA" id="ARBA00004448"/>
    </source>
</evidence>
<keyword evidence="11" id="KW-1185">Reference proteome</keyword>
<evidence type="ECO:0000256" key="9">
    <source>
        <dbReference type="RuleBase" id="RU363100"/>
    </source>
</evidence>
<evidence type="ECO:0000256" key="7">
    <source>
        <dbReference type="ARBA" id="ARBA00023128"/>
    </source>
</evidence>
<dbReference type="AlphaFoldDB" id="A0AA38Y6E1"/>
<dbReference type="GO" id="GO:0005743">
    <property type="term" value="C:mitochondrial inner membrane"/>
    <property type="evidence" value="ECO:0007669"/>
    <property type="project" value="UniProtKB-SubCell"/>
</dbReference>
<proteinExistence type="inferred from homology"/>
<organism evidence="10 11">
    <name type="scientific">Knufia peltigerae</name>
    <dbReference type="NCBI Taxonomy" id="1002370"/>
    <lineage>
        <taxon>Eukaryota</taxon>
        <taxon>Fungi</taxon>
        <taxon>Dikarya</taxon>
        <taxon>Ascomycota</taxon>
        <taxon>Pezizomycotina</taxon>
        <taxon>Eurotiomycetes</taxon>
        <taxon>Chaetothyriomycetidae</taxon>
        <taxon>Chaetothyriales</taxon>
        <taxon>Trichomeriaceae</taxon>
        <taxon>Knufia</taxon>
    </lineage>
</organism>
<evidence type="ECO:0000256" key="2">
    <source>
        <dbReference type="ARBA" id="ARBA00006416"/>
    </source>
</evidence>
<evidence type="ECO:0000313" key="10">
    <source>
        <dbReference type="EMBL" id="KAJ9635736.1"/>
    </source>
</evidence>
<dbReference type="Proteomes" id="UP001172681">
    <property type="component" value="Unassembled WGS sequence"/>
</dbReference>
<keyword evidence="5 9" id="KW-0999">Mitochondrion inner membrane</keyword>
<dbReference type="Pfam" id="PF03650">
    <property type="entry name" value="MPC"/>
    <property type="match status" value="1"/>
</dbReference>
<gene>
    <name evidence="10" type="ORF">H2204_005696</name>
</gene>
<comment type="caution">
    <text evidence="10">The sequence shown here is derived from an EMBL/GenBank/DDBJ whole genome shotgun (WGS) entry which is preliminary data.</text>
</comment>
<evidence type="ECO:0000256" key="6">
    <source>
        <dbReference type="ARBA" id="ARBA00022989"/>
    </source>
</evidence>
<evidence type="ECO:0000256" key="4">
    <source>
        <dbReference type="ARBA" id="ARBA00022692"/>
    </source>
</evidence>
<keyword evidence="8" id="KW-0472">Membrane</keyword>
<name>A0AA38Y6E1_9EURO</name>
<sequence>MAAAVKAINAKIRSNPVSDYFCSTHFWGPASNFGIPIAAVLDTQKDPEIISGTFTGALTVYSATFMRYALAVTPKNYLLFACHFVNFNAQLTQGYRWYDYW</sequence>
<dbReference type="PANTHER" id="PTHR14154">
    <property type="entry name" value="UPF0041 BRAIN PROTEIN 44-RELATED"/>
    <property type="match status" value="1"/>
</dbReference>
<accession>A0AA38Y6E1</accession>
<comment type="similarity">
    <text evidence="2 9">Belongs to the mitochondrial pyruvate carrier (MPC) (TC 2.A.105) family.</text>
</comment>
<comment type="function">
    <text evidence="9">Mediates the uptake of pyruvate into mitochondria.</text>
</comment>
<reference evidence="10" key="1">
    <citation type="submission" date="2022-10" db="EMBL/GenBank/DDBJ databases">
        <title>Culturing micro-colonial fungi from biological soil crusts in the Mojave desert and describing Neophaeococcomyces mojavensis, and introducing the new genera and species Taxawa tesnikishii.</title>
        <authorList>
            <person name="Kurbessoian T."/>
            <person name="Stajich J.E."/>
        </authorList>
    </citation>
    <scope>NUCLEOTIDE SEQUENCE</scope>
    <source>
        <strain evidence="10">TK_35</strain>
    </source>
</reference>
<keyword evidence="4" id="KW-0812">Transmembrane</keyword>
<evidence type="ECO:0000256" key="5">
    <source>
        <dbReference type="ARBA" id="ARBA00022792"/>
    </source>
</evidence>
<keyword evidence="3 9" id="KW-0813">Transport</keyword>
<evidence type="ECO:0000313" key="11">
    <source>
        <dbReference type="Proteomes" id="UP001172681"/>
    </source>
</evidence>
<dbReference type="GO" id="GO:0006850">
    <property type="term" value="P:pyruvate import into mitochondria"/>
    <property type="evidence" value="ECO:0007669"/>
    <property type="project" value="InterPro"/>
</dbReference>
<comment type="subcellular location">
    <subcellularLocation>
        <location evidence="1 9">Mitochondrion inner membrane</location>
        <topology evidence="1 9">Multi-pass membrane protein</topology>
    </subcellularLocation>
</comment>
<keyword evidence="7 9" id="KW-0496">Mitochondrion</keyword>
<evidence type="ECO:0000256" key="8">
    <source>
        <dbReference type="ARBA" id="ARBA00023136"/>
    </source>
</evidence>
<keyword evidence="6" id="KW-1133">Transmembrane helix</keyword>
<evidence type="ECO:0000256" key="3">
    <source>
        <dbReference type="ARBA" id="ARBA00022448"/>
    </source>
</evidence>